<evidence type="ECO:0000313" key="1">
    <source>
        <dbReference type="EMBL" id="GGA78851.1"/>
    </source>
</evidence>
<sequence>MVHRGAFGNIRSIALLSIWLASLSTIKAQVFPLVGAPLSATWTVTTDTAGTVKATRIEAARSSDGSTYQAGYDSNGQLVSISILDVPHAKRYEMRPLTKQYIENDAPQFKGYTRTAAQQHAILERSNFPHAREAQGQKKGSTPLGTKVVDGMTIYGSHYVRYRDKVLTMDGETWQSDLGLVYSSHFMVPKIQQTHTVTLKEIKRGEPDASLFTVPAGYSLTQR</sequence>
<dbReference type="Proteomes" id="UP000648801">
    <property type="component" value="Unassembled WGS sequence"/>
</dbReference>
<reference evidence="1" key="1">
    <citation type="journal article" date="2014" name="Int. J. Syst. Evol. Microbiol.">
        <title>Complete genome sequence of Corynebacterium casei LMG S-19264T (=DSM 44701T), isolated from a smear-ripened cheese.</title>
        <authorList>
            <consortium name="US DOE Joint Genome Institute (JGI-PGF)"/>
            <person name="Walter F."/>
            <person name="Albersmeier A."/>
            <person name="Kalinowski J."/>
            <person name="Ruckert C."/>
        </authorList>
    </citation>
    <scope>NUCLEOTIDE SEQUENCE</scope>
    <source>
        <strain evidence="1">CGMCC 1.15447</strain>
    </source>
</reference>
<organism evidence="1 2">
    <name type="scientific">Edaphobacter acidisoli</name>
    <dbReference type="NCBI Taxonomy" id="2040573"/>
    <lineage>
        <taxon>Bacteria</taxon>
        <taxon>Pseudomonadati</taxon>
        <taxon>Acidobacteriota</taxon>
        <taxon>Terriglobia</taxon>
        <taxon>Terriglobales</taxon>
        <taxon>Acidobacteriaceae</taxon>
        <taxon>Edaphobacter</taxon>
    </lineage>
</organism>
<comment type="caution">
    <text evidence="1">The sequence shown here is derived from an EMBL/GenBank/DDBJ whole genome shotgun (WGS) entry which is preliminary data.</text>
</comment>
<protein>
    <submittedName>
        <fullName evidence="1">Uncharacterized protein</fullName>
    </submittedName>
</protein>
<dbReference type="AlphaFoldDB" id="A0A916S332"/>
<gene>
    <name evidence="1" type="ORF">GCM10011507_32640</name>
</gene>
<evidence type="ECO:0000313" key="2">
    <source>
        <dbReference type="Proteomes" id="UP000648801"/>
    </source>
</evidence>
<proteinExistence type="predicted"/>
<dbReference type="RefSeq" id="WP_188760595.1">
    <property type="nucleotide sequence ID" value="NZ_BMJB01000003.1"/>
</dbReference>
<name>A0A916S332_9BACT</name>
<reference evidence="1" key="2">
    <citation type="submission" date="2020-09" db="EMBL/GenBank/DDBJ databases">
        <authorList>
            <person name="Sun Q."/>
            <person name="Zhou Y."/>
        </authorList>
    </citation>
    <scope>NUCLEOTIDE SEQUENCE</scope>
    <source>
        <strain evidence="1">CGMCC 1.15447</strain>
    </source>
</reference>
<accession>A0A916S332</accession>
<dbReference type="EMBL" id="BMJB01000003">
    <property type="protein sequence ID" value="GGA78851.1"/>
    <property type="molecule type" value="Genomic_DNA"/>
</dbReference>
<keyword evidence="2" id="KW-1185">Reference proteome</keyword>